<reference evidence="4 6" key="2">
    <citation type="submission" date="2023-02" db="EMBL/GenBank/DDBJ databases">
        <title>Encephalitozoon hellem ATCC 50451 complete genome.</title>
        <authorList>
            <person name="Mascarenhas dos Santos A.C."/>
            <person name="Julian A.T."/>
            <person name="Pombert J.-F."/>
        </authorList>
    </citation>
    <scope>NUCLEOTIDE SEQUENCE [LARGE SCALE GENOMIC DNA]</scope>
    <source>
        <strain evidence="4 6">ATCC 50451</strain>
    </source>
</reference>
<dbReference type="Gene3D" id="3.30.70.330">
    <property type="match status" value="1"/>
</dbReference>
<proteinExistence type="predicted"/>
<evidence type="ECO:0000259" key="2">
    <source>
        <dbReference type="PROSITE" id="PS50102"/>
    </source>
</evidence>
<feature type="domain" description="RRM" evidence="2">
    <location>
        <begin position="84"/>
        <end position="163"/>
    </location>
</feature>
<evidence type="ECO:0000313" key="6">
    <source>
        <dbReference type="Proteomes" id="UP001217963"/>
    </source>
</evidence>
<dbReference type="EMBL" id="CP075147">
    <property type="protein sequence ID" value="UTX42385.1"/>
    <property type="molecule type" value="Genomic_DNA"/>
</dbReference>
<organism evidence="3 5">
    <name type="scientific">Encephalitozoon hellem</name>
    <name type="common">Microsporidian parasite</name>
    <dbReference type="NCBI Taxonomy" id="27973"/>
    <lineage>
        <taxon>Eukaryota</taxon>
        <taxon>Fungi</taxon>
        <taxon>Fungi incertae sedis</taxon>
        <taxon>Microsporidia</taxon>
        <taxon>Unikaryonidae</taxon>
        <taxon>Encephalitozoon</taxon>
    </lineage>
</organism>
<keyword evidence="6" id="KW-1185">Reference proteome</keyword>
<evidence type="ECO:0000313" key="3">
    <source>
        <dbReference type="EMBL" id="UTX42385.1"/>
    </source>
</evidence>
<dbReference type="InterPro" id="IPR012677">
    <property type="entry name" value="Nucleotide-bd_a/b_plait_sf"/>
</dbReference>
<dbReference type="InterPro" id="IPR035979">
    <property type="entry name" value="RBD_domain_sf"/>
</dbReference>
<keyword evidence="1" id="KW-0694">RNA-binding</keyword>
<evidence type="ECO:0000313" key="4">
    <source>
        <dbReference type="EMBL" id="WEL37827.1"/>
    </source>
</evidence>
<dbReference type="Pfam" id="PF00076">
    <property type="entry name" value="RRM_1"/>
    <property type="match status" value="1"/>
</dbReference>
<dbReference type="SUPFAM" id="SSF54928">
    <property type="entry name" value="RNA-binding domain, RBD"/>
    <property type="match status" value="1"/>
</dbReference>
<accession>A0A9Q9FAM8</accession>
<gene>
    <name evidence="3" type="ORF">GPU96_01g00880</name>
    <name evidence="4" type="ORF">PFJ87_01g00810</name>
</gene>
<evidence type="ECO:0000313" key="5">
    <source>
        <dbReference type="Proteomes" id="UP001059546"/>
    </source>
</evidence>
<reference evidence="3" key="1">
    <citation type="submission" date="2021-05" db="EMBL/GenBank/DDBJ databases">
        <title>Encephalitozoon hellem ATCC 50604 Complete Genome.</title>
        <authorList>
            <person name="Mascarenhas dos Santos A.C."/>
            <person name="Julian A.T."/>
            <person name="Pombert J.-F."/>
        </authorList>
    </citation>
    <scope>NUCLEOTIDE SEQUENCE</scope>
    <source>
        <strain evidence="3">ATCC 50604</strain>
    </source>
</reference>
<dbReference type="GO" id="GO:0003723">
    <property type="term" value="F:RNA binding"/>
    <property type="evidence" value="ECO:0007669"/>
    <property type="project" value="UniProtKB-UniRule"/>
</dbReference>
<dbReference type="AlphaFoldDB" id="A0A9Q9FAM8"/>
<dbReference type="OrthoDB" id="639027at2759"/>
<dbReference type="Proteomes" id="UP001059546">
    <property type="component" value="Chromosome I"/>
</dbReference>
<dbReference type="PROSITE" id="PS50102">
    <property type="entry name" value="RRM"/>
    <property type="match status" value="1"/>
</dbReference>
<dbReference type="SMART" id="SM00360">
    <property type="entry name" value="RRM"/>
    <property type="match status" value="1"/>
</dbReference>
<dbReference type="Proteomes" id="UP001217963">
    <property type="component" value="Chromosome I"/>
</dbReference>
<name>A0A9Q9FAM8_ENCHE</name>
<dbReference type="InterPro" id="IPR000504">
    <property type="entry name" value="RRM_dom"/>
</dbReference>
<evidence type="ECO:0000256" key="1">
    <source>
        <dbReference type="PROSITE-ProRule" id="PRU00176"/>
    </source>
</evidence>
<protein>
    <submittedName>
        <fullName evidence="3">RRM motif-containing protein</fullName>
    </submittedName>
</protein>
<dbReference type="EMBL" id="CP119062">
    <property type="protein sequence ID" value="WEL37827.1"/>
    <property type="molecule type" value="Genomic_DNA"/>
</dbReference>
<sequence length="163" mass="18499">MEIVKFEPDAEGIERRKGIKAFGDTNRIRVVKSTTAPKFNLYTTEIGVKQEEEEKQYTPYRPSLEEPATSNAYVPPTIKRPETCSVKLSNLPLDMTRDRLYSIIKSHTSVFFMSPNLVMNRETGVFRGFAFVTLESKDDAMKFIRDLRGVAIDSLGLSAEIAR</sequence>